<feature type="region of interest" description="Disordered" evidence="1">
    <location>
        <begin position="24"/>
        <end position="45"/>
    </location>
</feature>
<gene>
    <name evidence="2" type="ORF">DPMN_023597</name>
</gene>
<evidence type="ECO:0000313" key="2">
    <source>
        <dbReference type="EMBL" id="KAH3860685.1"/>
    </source>
</evidence>
<feature type="compositionally biased region" description="Polar residues" evidence="1">
    <location>
        <begin position="24"/>
        <end position="41"/>
    </location>
</feature>
<accession>A0A9D4RBX8</accession>
<dbReference type="Proteomes" id="UP000828390">
    <property type="component" value="Unassembled WGS sequence"/>
</dbReference>
<reference evidence="2" key="2">
    <citation type="submission" date="2020-11" db="EMBL/GenBank/DDBJ databases">
        <authorList>
            <person name="McCartney M.A."/>
            <person name="Auch B."/>
            <person name="Kono T."/>
            <person name="Mallez S."/>
            <person name="Becker A."/>
            <person name="Gohl D.M."/>
            <person name="Silverstein K.A.T."/>
            <person name="Koren S."/>
            <person name="Bechman K.B."/>
            <person name="Herman A."/>
            <person name="Abrahante J.E."/>
            <person name="Garbe J."/>
        </authorList>
    </citation>
    <scope>NUCLEOTIDE SEQUENCE</scope>
    <source>
        <strain evidence="2">Duluth1</strain>
        <tissue evidence="2">Whole animal</tissue>
    </source>
</reference>
<protein>
    <submittedName>
        <fullName evidence="2">Uncharacterized protein</fullName>
    </submittedName>
</protein>
<keyword evidence="3" id="KW-1185">Reference proteome</keyword>
<dbReference type="EMBL" id="JAIWYP010000002">
    <property type="protein sequence ID" value="KAH3860685.1"/>
    <property type="molecule type" value="Genomic_DNA"/>
</dbReference>
<dbReference type="AlphaFoldDB" id="A0A9D4RBX8"/>
<sequence>MVESIWSDINAEICSTKKKKNVQKVQSDGNETSLKQTTKSHSMTKKRMMNSPMMITKKRSKNDDDERLLILTGDQ</sequence>
<evidence type="ECO:0000256" key="1">
    <source>
        <dbReference type="SAM" id="MobiDB-lite"/>
    </source>
</evidence>
<evidence type="ECO:0000313" key="3">
    <source>
        <dbReference type="Proteomes" id="UP000828390"/>
    </source>
</evidence>
<proteinExistence type="predicted"/>
<comment type="caution">
    <text evidence="2">The sequence shown here is derived from an EMBL/GenBank/DDBJ whole genome shotgun (WGS) entry which is preliminary data.</text>
</comment>
<organism evidence="2 3">
    <name type="scientific">Dreissena polymorpha</name>
    <name type="common">Zebra mussel</name>
    <name type="synonym">Mytilus polymorpha</name>
    <dbReference type="NCBI Taxonomy" id="45954"/>
    <lineage>
        <taxon>Eukaryota</taxon>
        <taxon>Metazoa</taxon>
        <taxon>Spiralia</taxon>
        <taxon>Lophotrochozoa</taxon>
        <taxon>Mollusca</taxon>
        <taxon>Bivalvia</taxon>
        <taxon>Autobranchia</taxon>
        <taxon>Heteroconchia</taxon>
        <taxon>Euheterodonta</taxon>
        <taxon>Imparidentia</taxon>
        <taxon>Neoheterodontei</taxon>
        <taxon>Myida</taxon>
        <taxon>Dreissenoidea</taxon>
        <taxon>Dreissenidae</taxon>
        <taxon>Dreissena</taxon>
    </lineage>
</organism>
<name>A0A9D4RBX8_DREPO</name>
<reference evidence="2" key="1">
    <citation type="journal article" date="2019" name="bioRxiv">
        <title>The Genome of the Zebra Mussel, Dreissena polymorpha: A Resource for Invasive Species Research.</title>
        <authorList>
            <person name="McCartney M.A."/>
            <person name="Auch B."/>
            <person name="Kono T."/>
            <person name="Mallez S."/>
            <person name="Zhang Y."/>
            <person name="Obille A."/>
            <person name="Becker A."/>
            <person name="Abrahante J.E."/>
            <person name="Garbe J."/>
            <person name="Badalamenti J.P."/>
            <person name="Herman A."/>
            <person name="Mangelson H."/>
            <person name="Liachko I."/>
            <person name="Sullivan S."/>
            <person name="Sone E.D."/>
            <person name="Koren S."/>
            <person name="Silverstein K.A.T."/>
            <person name="Beckman K.B."/>
            <person name="Gohl D.M."/>
        </authorList>
    </citation>
    <scope>NUCLEOTIDE SEQUENCE</scope>
    <source>
        <strain evidence="2">Duluth1</strain>
        <tissue evidence="2">Whole animal</tissue>
    </source>
</reference>